<dbReference type="InterPro" id="IPR013087">
    <property type="entry name" value="Znf_C2H2_type"/>
</dbReference>
<dbReference type="PANTHER" id="PTHR24409:SF295">
    <property type="entry name" value="AZ2-RELATED"/>
    <property type="match status" value="1"/>
</dbReference>
<feature type="compositionally biased region" description="Low complexity" evidence="11">
    <location>
        <begin position="149"/>
        <end position="158"/>
    </location>
</feature>
<evidence type="ECO:0000256" key="4">
    <source>
        <dbReference type="ARBA" id="ARBA00022737"/>
    </source>
</evidence>
<keyword evidence="6" id="KW-0833">Ubl conjugation pathway</keyword>
<evidence type="ECO:0000313" key="14">
    <source>
        <dbReference type="Proteomes" id="UP000472260"/>
    </source>
</evidence>
<dbReference type="InterPro" id="IPR036236">
    <property type="entry name" value="Znf_C2H2_sf"/>
</dbReference>
<dbReference type="Pfam" id="PF00096">
    <property type="entry name" value="zf-C2H2"/>
    <property type="match status" value="3"/>
</dbReference>
<dbReference type="GO" id="GO:0000981">
    <property type="term" value="F:DNA-binding transcription factor activity, RNA polymerase II-specific"/>
    <property type="evidence" value="ECO:0007669"/>
    <property type="project" value="TreeGrafter"/>
</dbReference>
<name>A0A671NUR0_9TELE</name>
<reference evidence="13" key="1">
    <citation type="submission" date="2025-08" db="UniProtKB">
        <authorList>
            <consortium name="Ensembl"/>
        </authorList>
    </citation>
    <scope>IDENTIFICATION</scope>
</reference>
<feature type="domain" description="C2H2-type" evidence="12">
    <location>
        <begin position="355"/>
        <end position="383"/>
    </location>
</feature>
<evidence type="ECO:0000256" key="7">
    <source>
        <dbReference type="ARBA" id="ARBA00022833"/>
    </source>
</evidence>
<keyword evidence="3" id="KW-0479">Metal-binding</keyword>
<protein>
    <submittedName>
        <fullName evidence="13">Zinc finger protein 132-like</fullName>
    </submittedName>
</protein>
<keyword evidence="10" id="KW-0175">Coiled coil</keyword>
<dbReference type="GeneID" id="107680453"/>
<dbReference type="SMART" id="SM00355">
    <property type="entry name" value="ZnF_C2H2"/>
    <property type="match status" value="5"/>
</dbReference>
<feature type="domain" description="C2H2-type" evidence="12">
    <location>
        <begin position="327"/>
        <end position="354"/>
    </location>
</feature>
<reference evidence="13" key="2">
    <citation type="submission" date="2025-09" db="UniProtKB">
        <authorList>
            <consortium name="Ensembl"/>
        </authorList>
    </citation>
    <scope>IDENTIFICATION</scope>
</reference>
<evidence type="ECO:0000256" key="9">
    <source>
        <dbReference type="PROSITE-ProRule" id="PRU00042"/>
    </source>
</evidence>
<dbReference type="OrthoDB" id="8113227at2759"/>
<dbReference type="RefSeq" id="XP_016331827.1">
    <property type="nucleotide sequence ID" value="XM_016476341.1"/>
</dbReference>
<dbReference type="SUPFAM" id="SSF57667">
    <property type="entry name" value="beta-beta-alpha zinc fingers"/>
    <property type="match status" value="3"/>
</dbReference>
<dbReference type="PROSITE" id="PS50157">
    <property type="entry name" value="ZINC_FINGER_C2H2_2"/>
    <property type="match status" value="5"/>
</dbReference>
<proteinExistence type="predicted"/>
<keyword evidence="7" id="KW-0862">Zinc</keyword>
<evidence type="ECO:0000256" key="6">
    <source>
        <dbReference type="ARBA" id="ARBA00022786"/>
    </source>
</evidence>
<comment type="subcellular location">
    <subcellularLocation>
        <location evidence="1">Nucleus</location>
    </subcellularLocation>
</comment>
<dbReference type="KEGG" id="sanh:107680453"/>
<evidence type="ECO:0000256" key="10">
    <source>
        <dbReference type="SAM" id="Coils"/>
    </source>
</evidence>
<keyword evidence="14" id="KW-1185">Reference proteome</keyword>
<keyword evidence="5 9" id="KW-0863">Zinc-finger</keyword>
<dbReference type="PANTHER" id="PTHR24409">
    <property type="entry name" value="ZINC FINGER PROTEIN 142"/>
    <property type="match status" value="1"/>
</dbReference>
<keyword evidence="8" id="KW-0539">Nucleus</keyword>
<feature type="domain" description="C2H2-type" evidence="12">
    <location>
        <begin position="224"/>
        <end position="251"/>
    </location>
</feature>
<dbReference type="AlphaFoldDB" id="A0A671NUR0"/>
<comment type="pathway">
    <text evidence="2">Protein modification; protein ubiquitination.</text>
</comment>
<feature type="domain" description="C2H2-type" evidence="12">
    <location>
        <begin position="299"/>
        <end position="326"/>
    </location>
</feature>
<evidence type="ECO:0000256" key="11">
    <source>
        <dbReference type="SAM" id="MobiDB-lite"/>
    </source>
</evidence>
<evidence type="ECO:0000256" key="1">
    <source>
        <dbReference type="ARBA" id="ARBA00004123"/>
    </source>
</evidence>
<accession>A0A671NUR0</accession>
<dbReference type="PROSITE" id="PS00028">
    <property type="entry name" value="ZINC_FINGER_C2H2_1"/>
    <property type="match status" value="4"/>
</dbReference>
<dbReference type="FunFam" id="3.30.160.60:FF:000446">
    <property type="entry name" value="Zinc finger protein"/>
    <property type="match status" value="1"/>
</dbReference>
<evidence type="ECO:0000259" key="12">
    <source>
        <dbReference type="PROSITE" id="PS50157"/>
    </source>
</evidence>
<evidence type="ECO:0000256" key="3">
    <source>
        <dbReference type="ARBA" id="ARBA00022723"/>
    </source>
</evidence>
<organism evidence="13 14">
    <name type="scientific">Sinocyclocheilus anshuiensis</name>
    <dbReference type="NCBI Taxonomy" id="1608454"/>
    <lineage>
        <taxon>Eukaryota</taxon>
        <taxon>Metazoa</taxon>
        <taxon>Chordata</taxon>
        <taxon>Craniata</taxon>
        <taxon>Vertebrata</taxon>
        <taxon>Euteleostomi</taxon>
        <taxon>Actinopterygii</taxon>
        <taxon>Neopterygii</taxon>
        <taxon>Teleostei</taxon>
        <taxon>Ostariophysi</taxon>
        <taxon>Cypriniformes</taxon>
        <taxon>Cyprinidae</taxon>
        <taxon>Cyprininae</taxon>
        <taxon>Sinocyclocheilus</taxon>
    </lineage>
</organism>
<dbReference type="Ensembl" id="ENSSANT00000053146.1">
    <property type="protein sequence ID" value="ENSSANP00000049989.1"/>
    <property type="gene ID" value="ENSSANG00000025107.1"/>
</dbReference>
<dbReference type="Gene3D" id="3.30.160.60">
    <property type="entry name" value="Classic Zinc Finger"/>
    <property type="match status" value="5"/>
</dbReference>
<evidence type="ECO:0000313" key="13">
    <source>
        <dbReference type="Ensembl" id="ENSSANP00000049989.1"/>
    </source>
</evidence>
<evidence type="ECO:0000256" key="5">
    <source>
        <dbReference type="ARBA" id="ARBA00022771"/>
    </source>
</evidence>
<feature type="compositionally biased region" description="Polar residues" evidence="11">
    <location>
        <begin position="130"/>
        <end position="148"/>
    </location>
</feature>
<sequence length="390" mass="44369">MGLVSIQSFLMKRMTAVAEEIFNALKDNIIAYEQEIERLKQENSCLRSAITETRHDTQQDGVLQGPVCSELSEIRVKMEVATVMSHEPLTHEASTSTSHLSEDFKWQEPHQFLSLLPNVLLKNEDRGGTDPQSSITLKSEQCDNQTGESNSSAVQSSSNCHAEIPVPEQGPPSLQVYIETSDEVLQKGVQNHQNTSICKICSKSFSTKGSLQRHMLLHQNMAPFCCVSCGSRFKSKFQLKEHERLHTERRAKNRTEEPVSSRLSHVEIILQPDSVNVNANSRQSTRLSLSAQVPGKFSFRCQICDRPFKRQKNLKNHMLLHQCDRNYPCIFCGRRFFKSWHLAEHLRIHTGEKPFGCSKCGKAFVQWNQARSHIIKHHEGDMSLLSKEKT</sequence>
<feature type="region of interest" description="Disordered" evidence="11">
    <location>
        <begin position="123"/>
        <end position="166"/>
    </location>
</feature>
<evidence type="ECO:0000256" key="8">
    <source>
        <dbReference type="ARBA" id="ARBA00023242"/>
    </source>
</evidence>
<dbReference type="GO" id="GO:0000977">
    <property type="term" value="F:RNA polymerase II transcription regulatory region sequence-specific DNA binding"/>
    <property type="evidence" value="ECO:0007669"/>
    <property type="project" value="TreeGrafter"/>
</dbReference>
<evidence type="ECO:0000256" key="2">
    <source>
        <dbReference type="ARBA" id="ARBA00004906"/>
    </source>
</evidence>
<gene>
    <name evidence="13" type="primary">LOC107680453</name>
</gene>
<dbReference type="GO" id="GO:0005634">
    <property type="term" value="C:nucleus"/>
    <property type="evidence" value="ECO:0007669"/>
    <property type="project" value="UniProtKB-SubCell"/>
</dbReference>
<dbReference type="Proteomes" id="UP000472260">
    <property type="component" value="Unassembled WGS sequence"/>
</dbReference>
<keyword evidence="4" id="KW-0677">Repeat</keyword>
<feature type="domain" description="C2H2-type" evidence="12">
    <location>
        <begin position="196"/>
        <end position="223"/>
    </location>
</feature>
<dbReference type="FunFam" id="3.30.160.60:FF:001498">
    <property type="entry name" value="Zinc finger protein 404"/>
    <property type="match status" value="1"/>
</dbReference>
<dbReference type="GO" id="GO:0008270">
    <property type="term" value="F:zinc ion binding"/>
    <property type="evidence" value="ECO:0007669"/>
    <property type="project" value="UniProtKB-KW"/>
</dbReference>
<feature type="coiled-coil region" evidence="10">
    <location>
        <begin position="22"/>
        <end position="56"/>
    </location>
</feature>